<accession>A0A2H3AQA0</accession>
<proteinExistence type="predicted"/>
<feature type="non-terminal residue" evidence="1">
    <location>
        <position position="1"/>
    </location>
</feature>
<keyword evidence="2" id="KW-1185">Reference proteome</keyword>
<organism evidence="1 2">
    <name type="scientific">Armillaria solidipes</name>
    <dbReference type="NCBI Taxonomy" id="1076256"/>
    <lineage>
        <taxon>Eukaryota</taxon>
        <taxon>Fungi</taxon>
        <taxon>Dikarya</taxon>
        <taxon>Basidiomycota</taxon>
        <taxon>Agaricomycotina</taxon>
        <taxon>Agaricomycetes</taxon>
        <taxon>Agaricomycetidae</taxon>
        <taxon>Agaricales</taxon>
        <taxon>Marasmiineae</taxon>
        <taxon>Physalacriaceae</taxon>
        <taxon>Armillaria</taxon>
    </lineage>
</organism>
<dbReference type="EMBL" id="KZ293480">
    <property type="protein sequence ID" value="PBK60965.1"/>
    <property type="molecule type" value="Genomic_DNA"/>
</dbReference>
<evidence type="ECO:0000313" key="1">
    <source>
        <dbReference type="EMBL" id="PBK60965.1"/>
    </source>
</evidence>
<dbReference type="InterPro" id="IPR043519">
    <property type="entry name" value="NT_sf"/>
</dbReference>
<name>A0A2H3AQA0_9AGAR</name>
<evidence type="ECO:0008006" key="3">
    <source>
        <dbReference type="Google" id="ProtNLM"/>
    </source>
</evidence>
<dbReference type="Proteomes" id="UP000218334">
    <property type="component" value="Unassembled WGS sequence"/>
</dbReference>
<evidence type="ECO:0000313" key="2">
    <source>
        <dbReference type="Proteomes" id="UP000218334"/>
    </source>
</evidence>
<reference evidence="2" key="1">
    <citation type="journal article" date="2017" name="Nat. Ecol. Evol.">
        <title>Genome expansion and lineage-specific genetic innovations in the forest pathogenic fungi Armillaria.</title>
        <authorList>
            <person name="Sipos G."/>
            <person name="Prasanna A.N."/>
            <person name="Walter M.C."/>
            <person name="O'Connor E."/>
            <person name="Balint B."/>
            <person name="Krizsan K."/>
            <person name="Kiss B."/>
            <person name="Hess J."/>
            <person name="Varga T."/>
            <person name="Slot J."/>
            <person name="Riley R."/>
            <person name="Boka B."/>
            <person name="Rigling D."/>
            <person name="Barry K."/>
            <person name="Lee J."/>
            <person name="Mihaltcheva S."/>
            <person name="LaButti K."/>
            <person name="Lipzen A."/>
            <person name="Waldron R."/>
            <person name="Moloney N.M."/>
            <person name="Sperisen C."/>
            <person name="Kredics L."/>
            <person name="Vagvoelgyi C."/>
            <person name="Patrignani A."/>
            <person name="Fitzpatrick D."/>
            <person name="Nagy I."/>
            <person name="Doyle S."/>
            <person name="Anderson J.B."/>
            <person name="Grigoriev I.V."/>
            <person name="Gueldener U."/>
            <person name="Muensterkoetter M."/>
            <person name="Nagy L.G."/>
        </authorList>
    </citation>
    <scope>NUCLEOTIDE SEQUENCE [LARGE SCALE GENOMIC DNA]</scope>
    <source>
        <strain evidence="2">28-4</strain>
    </source>
</reference>
<dbReference type="AlphaFoldDB" id="A0A2H3AQA0"/>
<gene>
    <name evidence="1" type="ORF">ARMSODRAFT_1065711</name>
</gene>
<protein>
    <recommendedName>
        <fullName evidence="3">Polymerase nucleotidyl transferase domain-containing protein</fullName>
    </recommendedName>
</protein>
<sequence length="162" mass="17379">CLAKLITALDHTLANCLNAVYLFGSASYGAYEPGISDLDVQAVISSPLPQSTYRELATQLGHSTIPCPARKLEFVLYTKDAVAAANPQFKLNFNTGDGMADYVCLDPSQEATHWFLLDIASGGERGWHSWGRLQIQCSLSPDMTGSLLLLLLALGGTASMDP</sequence>
<dbReference type="Gene3D" id="3.30.460.10">
    <property type="entry name" value="Beta Polymerase, domain 2"/>
    <property type="match status" value="1"/>
</dbReference>
<dbReference type="SUPFAM" id="SSF81301">
    <property type="entry name" value="Nucleotidyltransferase"/>
    <property type="match status" value="1"/>
</dbReference>